<keyword evidence="2" id="KW-0238">DNA-binding</keyword>
<dbReference type="PANTHER" id="PTHR42756:SF1">
    <property type="entry name" value="TRANSCRIPTIONAL REPRESSOR OF EMRAB OPERON"/>
    <property type="match status" value="1"/>
</dbReference>
<evidence type="ECO:0000256" key="2">
    <source>
        <dbReference type="ARBA" id="ARBA00023125"/>
    </source>
</evidence>
<dbReference type="OrthoDB" id="327696at2"/>
<dbReference type="InterPro" id="IPR036390">
    <property type="entry name" value="WH_DNA-bd_sf"/>
</dbReference>
<dbReference type="PANTHER" id="PTHR42756">
    <property type="entry name" value="TRANSCRIPTIONAL REGULATOR, MARR"/>
    <property type="match status" value="1"/>
</dbReference>
<dbReference type="InterPro" id="IPR000835">
    <property type="entry name" value="HTH_MarR-typ"/>
</dbReference>
<dbReference type="GO" id="GO:0003700">
    <property type="term" value="F:DNA-binding transcription factor activity"/>
    <property type="evidence" value="ECO:0007669"/>
    <property type="project" value="InterPro"/>
</dbReference>
<keyword evidence="1" id="KW-0805">Transcription regulation</keyword>
<proteinExistence type="predicted"/>
<dbReference type="Proteomes" id="UP000270678">
    <property type="component" value="Chromosome"/>
</dbReference>
<dbReference type="Gene3D" id="1.10.10.10">
    <property type="entry name" value="Winged helix-like DNA-binding domain superfamily/Winged helix DNA-binding domain"/>
    <property type="match status" value="1"/>
</dbReference>
<keyword evidence="6" id="KW-1185">Reference proteome</keyword>
<evidence type="ECO:0000256" key="3">
    <source>
        <dbReference type="ARBA" id="ARBA00023163"/>
    </source>
</evidence>
<dbReference type="KEGG" id="plut:EI981_23425"/>
<gene>
    <name evidence="5" type="ORF">EI981_23425</name>
</gene>
<protein>
    <submittedName>
        <fullName evidence="5">MarR family transcriptional regulator</fullName>
    </submittedName>
</protein>
<dbReference type="GO" id="GO:0003677">
    <property type="term" value="F:DNA binding"/>
    <property type="evidence" value="ECO:0007669"/>
    <property type="project" value="UniProtKB-KW"/>
</dbReference>
<sequence>MTLSLYFRRSHNTLEAGITIRRGGVTLDSNLDEYVERLMTAWSRTFKKMQTEIMQHRELGLTGPQFHMLALIARTDPCNVSYLADALEVKPSAITVMVDRLVQSGYVQRRHDEQDRRSVLLSVTDKGAEVFAEAGRKSREVVRSYLQELEPHELEVLIQVVEKLGTAGHSDVPVCKMK</sequence>
<dbReference type="PROSITE" id="PS50995">
    <property type="entry name" value="HTH_MARR_2"/>
    <property type="match status" value="1"/>
</dbReference>
<evidence type="ECO:0000256" key="1">
    <source>
        <dbReference type="ARBA" id="ARBA00023015"/>
    </source>
</evidence>
<organism evidence="5 6">
    <name type="scientific">Paenibacillus lutimineralis</name>
    <dbReference type="NCBI Taxonomy" id="2707005"/>
    <lineage>
        <taxon>Bacteria</taxon>
        <taxon>Bacillati</taxon>
        <taxon>Bacillota</taxon>
        <taxon>Bacilli</taxon>
        <taxon>Bacillales</taxon>
        <taxon>Paenibacillaceae</taxon>
        <taxon>Paenibacillus</taxon>
    </lineage>
</organism>
<evidence type="ECO:0000313" key="6">
    <source>
        <dbReference type="Proteomes" id="UP000270678"/>
    </source>
</evidence>
<keyword evidence="3" id="KW-0804">Transcription</keyword>
<reference evidence="6" key="1">
    <citation type="submission" date="2018-12" db="EMBL/GenBank/DDBJ databases">
        <title>Complete genome sequence of Paenibacillus sp. MBLB1234.</title>
        <authorList>
            <person name="Nam Y.-D."/>
            <person name="Kang J."/>
            <person name="Chung W.-H."/>
            <person name="Park Y.S."/>
        </authorList>
    </citation>
    <scope>NUCLEOTIDE SEQUENCE [LARGE SCALE GENOMIC DNA]</scope>
    <source>
        <strain evidence="6">MBLB1234</strain>
    </source>
</reference>
<name>A0A3Q9IFQ7_9BACL</name>
<feature type="domain" description="HTH marR-type" evidence="4">
    <location>
        <begin position="28"/>
        <end position="166"/>
    </location>
</feature>
<dbReference type="PRINTS" id="PR00598">
    <property type="entry name" value="HTHMARR"/>
</dbReference>
<dbReference type="SUPFAM" id="SSF46785">
    <property type="entry name" value="Winged helix' DNA-binding domain"/>
    <property type="match status" value="1"/>
</dbReference>
<dbReference type="SMART" id="SM00347">
    <property type="entry name" value="HTH_MARR"/>
    <property type="match status" value="1"/>
</dbReference>
<dbReference type="EMBL" id="CP034346">
    <property type="protein sequence ID" value="AZS17107.1"/>
    <property type="molecule type" value="Genomic_DNA"/>
</dbReference>
<dbReference type="Pfam" id="PF01047">
    <property type="entry name" value="MarR"/>
    <property type="match status" value="1"/>
</dbReference>
<dbReference type="AlphaFoldDB" id="A0A3Q9IFQ7"/>
<evidence type="ECO:0000313" key="5">
    <source>
        <dbReference type="EMBL" id="AZS17107.1"/>
    </source>
</evidence>
<evidence type="ECO:0000259" key="4">
    <source>
        <dbReference type="PROSITE" id="PS50995"/>
    </source>
</evidence>
<dbReference type="InterPro" id="IPR036388">
    <property type="entry name" value="WH-like_DNA-bd_sf"/>
</dbReference>
<accession>A0A3Q9IFQ7</accession>